<keyword evidence="1" id="KW-0812">Transmembrane</keyword>
<protein>
    <submittedName>
        <fullName evidence="2">Uncharacterized protein</fullName>
    </submittedName>
</protein>
<reference evidence="3" key="1">
    <citation type="journal article" date="2019" name="Int. J. Syst. Evol. Microbiol.">
        <title>The Global Catalogue of Microorganisms (GCM) 10K type strain sequencing project: providing services to taxonomists for standard genome sequencing and annotation.</title>
        <authorList>
            <consortium name="The Broad Institute Genomics Platform"/>
            <consortium name="The Broad Institute Genome Sequencing Center for Infectious Disease"/>
            <person name="Wu L."/>
            <person name="Ma J."/>
        </authorList>
    </citation>
    <scope>NUCLEOTIDE SEQUENCE [LARGE SCALE GENOMIC DNA]</scope>
    <source>
        <strain evidence="3">CCUG 60559</strain>
    </source>
</reference>
<keyword evidence="3" id="KW-1185">Reference proteome</keyword>
<feature type="transmembrane region" description="Helical" evidence="1">
    <location>
        <begin position="12"/>
        <end position="37"/>
    </location>
</feature>
<feature type="transmembrane region" description="Helical" evidence="1">
    <location>
        <begin position="49"/>
        <end position="67"/>
    </location>
</feature>
<accession>A0ABW2IQF1</accession>
<dbReference type="Proteomes" id="UP001596506">
    <property type="component" value="Unassembled WGS sequence"/>
</dbReference>
<dbReference type="RefSeq" id="WP_100686667.1">
    <property type="nucleotide sequence ID" value="NZ_JBHTBD010000001.1"/>
</dbReference>
<comment type="caution">
    <text evidence="2">The sequence shown here is derived from an EMBL/GenBank/DDBJ whole genome shotgun (WGS) entry which is preliminary data.</text>
</comment>
<name>A0ABW2IQF1_9GAMM</name>
<evidence type="ECO:0000313" key="2">
    <source>
        <dbReference type="EMBL" id="MFC7293332.1"/>
    </source>
</evidence>
<keyword evidence="1" id="KW-0472">Membrane</keyword>
<organism evidence="2 3">
    <name type="scientific">Marinobacter aromaticivorans</name>
    <dbReference type="NCBI Taxonomy" id="1494078"/>
    <lineage>
        <taxon>Bacteria</taxon>
        <taxon>Pseudomonadati</taxon>
        <taxon>Pseudomonadota</taxon>
        <taxon>Gammaproteobacteria</taxon>
        <taxon>Pseudomonadales</taxon>
        <taxon>Marinobacteraceae</taxon>
        <taxon>Marinobacter</taxon>
    </lineage>
</organism>
<proteinExistence type="predicted"/>
<evidence type="ECO:0000256" key="1">
    <source>
        <dbReference type="SAM" id="Phobius"/>
    </source>
</evidence>
<sequence>MTFSISGIFAVLSYAIQPFVTLILAVLAVLVIVQLVARSRHYRAGSHSCTPAAIVALLAGLATVWLLPMLTSSRVAFVTTVVDWLALIAASLGVALIVWLILHPLSYLVRGARQS</sequence>
<evidence type="ECO:0000313" key="3">
    <source>
        <dbReference type="Proteomes" id="UP001596506"/>
    </source>
</evidence>
<feature type="transmembrane region" description="Helical" evidence="1">
    <location>
        <begin position="87"/>
        <end position="109"/>
    </location>
</feature>
<gene>
    <name evidence="2" type="ORF">ACFQQA_01210</name>
</gene>
<keyword evidence="1" id="KW-1133">Transmembrane helix</keyword>
<dbReference type="EMBL" id="JBHTBD010000001">
    <property type="protein sequence ID" value="MFC7293332.1"/>
    <property type="molecule type" value="Genomic_DNA"/>
</dbReference>